<evidence type="ECO:0000313" key="1">
    <source>
        <dbReference type="EMBL" id="CAE1252607.1"/>
    </source>
</evidence>
<keyword evidence="2" id="KW-1185">Reference proteome</keyword>
<sequence>MYIFIDMIFWGANFFFWHLSFPSSPSPDSYCCFFLSKNPIPTPTAPSLDCLTDKIQLGHSFIHFSPYAVTTHPRSYFCLLPKNLPTLLANVSLSLSLSPLVLLLPSTPPSFPLRLSLPSFPLPLSPLRSFLLPLPPPPSSSSLLLPLPFFFPSLSLLPFHPPSPTSSIPLFPHLPLTPSISPTLSNSHTKMMVGVNLTVRENVCFFIT</sequence>
<accession>A0A812C407</accession>
<proteinExistence type="predicted"/>
<organism evidence="1 2">
    <name type="scientific">Acanthosepion pharaonis</name>
    <name type="common">Pharaoh cuttlefish</name>
    <name type="synonym">Sepia pharaonis</name>
    <dbReference type="NCBI Taxonomy" id="158019"/>
    <lineage>
        <taxon>Eukaryota</taxon>
        <taxon>Metazoa</taxon>
        <taxon>Spiralia</taxon>
        <taxon>Lophotrochozoa</taxon>
        <taxon>Mollusca</taxon>
        <taxon>Cephalopoda</taxon>
        <taxon>Coleoidea</taxon>
        <taxon>Decapodiformes</taxon>
        <taxon>Sepiida</taxon>
        <taxon>Sepiina</taxon>
        <taxon>Sepiidae</taxon>
        <taxon>Acanthosepion</taxon>
    </lineage>
</organism>
<reference evidence="1" key="1">
    <citation type="submission" date="2021-01" db="EMBL/GenBank/DDBJ databases">
        <authorList>
            <person name="Li R."/>
            <person name="Bekaert M."/>
        </authorList>
    </citation>
    <scope>NUCLEOTIDE SEQUENCE</scope>
    <source>
        <strain evidence="1">Farmed</strain>
    </source>
</reference>
<gene>
    <name evidence="1" type="ORF">SPHA_28047</name>
</gene>
<evidence type="ECO:0000313" key="2">
    <source>
        <dbReference type="Proteomes" id="UP000597762"/>
    </source>
</evidence>
<dbReference type="AlphaFoldDB" id="A0A812C407"/>
<protein>
    <submittedName>
        <fullName evidence="1">Uncharacterized protein</fullName>
    </submittedName>
</protein>
<name>A0A812C407_ACAPH</name>
<dbReference type="Proteomes" id="UP000597762">
    <property type="component" value="Unassembled WGS sequence"/>
</dbReference>
<comment type="caution">
    <text evidence="1">The sequence shown here is derived from an EMBL/GenBank/DDBJ whole genome shotgun (WGS) entry which is preliminary data.</text>
</comment>
<dbReference type="EMBL" id="CAHIKZ030001104">
    <property type="protein sequence ID" value="CAE1252607.1"/>
    <property type="molecule type" value="Genomic_DNA"/>
</dbReference>